<dbReference type="PROSITE" id="PS51257">
    <property type="entry name" value="PROKAR_LIPOPROTEIN"/>
    <property type="match status" value="1"/>
</dbReference>
<feature type="region of interest" description="Disordered" evidence="2">
    <location>
        <begin position="318"/>
        <end position="566"/>
    </location>
</feature>
<keyword evidence="6" id="KW-1185">Reference proteome</keyword>
<dbReference type="SUPFAM" id="SSF54001">
    <property type="entry name" value="Cysteine proteinases"/>
    <property type="match status" value="1"/>
</dbReference>
<dbReference type="Proteomes" id="UP001344817">
    <property type="component" value="Unassembled WGS sequence"/>
</dbReference>
<dbReference type="PANTHER" id="PTHR18867">
    <property type="entry name" value="RAD50"/>
    <property type="match status" value="1"/>
</dbReference>
<evidence type="ECO:0000313" key="6">
    <source>
        <dbReference type="Proteomes" id="UP001344817"/>
    </source>
</evidence>
<feature type="chain" id="PRO_5046787477" evidence="3">
    <location>
        <begin position="27"/>
        <end position="1517"/>
    </location>
</feature>
<feature type="coiled-coil region" evidence="1">
    <location>
        <begin position="33"/>
        <end position="113"/>
    </location>
</feature>
<dbReference type="PANTHER" id="PTHR18867:SF12">
    <property type="entry name" value="DNA REPAIR PROTEIN RAD50"/>
    <property type="match status" value="1"/>
</dbReference>
<keyword evidence="1" id="KW-0175">Coiled coil</keyword>
<organism evidence="5 6">
    <name type="scientific">Mycoplasmopsis ciconiae</name>
    <dbReference type="NCBI Taxonomy" id="561067"/>
    <lineage>
        <taxon>Bacteria</taxon>
        <taxon>Bacillati</taxon>
        <taxon>Mycoplasmatota</taxon>
        <taxon>Mycoplasmoidales</taxon>
        <taxon>Metamycoplasmataceae</taxon>
        <taxon>Mycoplasmopsis</taxon>
    </lineage>
</organism>
<reference evidence="5" key="1">
    <citation type="submission" date="2024-01" db="EMBL/GenBank/DDBJ databases">
        <title>Genome sequence of Mycoplasma ciconiae type strain DSM 25251.</title>
        <authorList>
            <person name="Spergser J."/>
        </authorList>
    </citation>
    <scope>NUCLEOTIDE SEQUENCE [LARGE SCALE GENOMIC DNA]</scope>
    <source>
        <strain evidence="5">DSM 25251</strain>
    </source>
</reference>
<dbReference type="EMBL" id="JAZDWZ010000001">
    <property type="protein sequence ID" value="MEE3928063.1"/>
    <property type="molecule type" value="Genomic_DNA"/>
</dbReference>
<keyword evidence="3" id="KW-0732">Signal</keyword>
<dbReference type="RefSeq" id="WP_330500478.1">
    <property type="nucleotide sequence ID" value="NZ_JAZDWZ010000001.1"/>
</dbReference>
<evidence type="ECO:0000313" key="5">
    <source>
        <dbReference type="EMBL" id="MEE3928063.1"/>
    </source>
</evidence>
<feature type="compositionally biased region" description="Basic and acidic residues" evidence="2">
    <location>
        <begin position="318"/>
        <end position="560"/>
    </location>
</feature>
<evidence type="ECO:0000256" key="2">
    <source>
        <dbReference type="SAM" id="MobiDB-lite"/>
    </source>
</evidence>
<evidence type="ECO:0000259" key="4">
    <source>
        <dbReference type="Pfam" id="PF01841"/>
    </source>
</evidence>
<sequence length="1517" mass="177869">MKFKKIKKVLPALALSASLIAATSCAKNDDDLNKQMNDKNQSLDKQNSLLQNQLNDVLSAKEKIVNQVKELKKANDEKIITNQNLAEQLNKMISLKNEEISLVNKQIEDLNNKMTSDQSSLNNNSQMVEVLQTQKNDLDAKINTISLELEEKTKTRDEAKKLVENLRKRIEITKKAQKDPKFIKELEKQMSEANDDLLLKNNELDLMIQNKAQMDQNLKLKSAQIDDLSKQINNLSKNIEDTKNNILKMQENVKNLNEENAHLKSDFNDANSNNIKMNESKINYDSQISKLNDSISKLKNQIQEEKLRKEAEERERLAREQREREEQEKQRQAEEAKKREQEEIRKQQELERQKAEEEKRKAQEQAEKERLAQEERDKEAERERQEKLEREKAAKEEAQRQQELERQRAEQEENERLAREKKEVEEAKKREQEEKLRKEAEEQEKQRQAEEAQRQQELERQKAEEEKRKAQEQAEKERLAKEQKEAEEAKKREQEEKLRKEAEEAQRQQELERQKAEEEKRKAQEQAEKERLAQEEKQREAERQKAAEEAKKQAEQRERNSNQINSENSVLYKDELKKLVDSNGQINFDFVEDANIQKTKEFLSKQLDAVIPIKESVKFNQNEQFFGQGNLLQAVEGRDYFYPENAERKLKNRITKQKTKNREILIRYGNVPLPWKDDKDITIDDLVNMFDIMNYELYSGATFGLRKISSNMVADALLKWMTEKWIDHPYLSGSNGTYRFAVKENNSQISDPISSSVVPDTPENDLNNVGSKIYNNKDYINNREIYVSRIFRGIYINQAFQPGERRKGLETYYKGLFSQIRPGMTDLDKFLAVYKYVISNIAYGGSSNPYSHYFQNGVCADYAAALMEALNILGIPSIFINSGTVANPNVQGPHEVAWVKLNIDGTAKWYSSDSTWNDYGGNATLYEPSWGSNKNSDLAEEYGDEWRIIGTAQFTGRNVSYPTGDKKWKKAFLMSPFDKNDLYKPVDNYYGQQYTNNRFLGLVWTTPIQDEEQLIKEGKKVENYYSKDSWSYIDNSYLSDSNKPKGTDFSNQIFVNGRWLFMNKNSRTSDFQMFSASSSINDTTPKDITNTLPENVKNVLKGNNPTYNDKTFSKPLMFQYYDFVLMMGVQNLQSSDRKVHVFKINNQGFDPSYHKVITLTDANVHYPIHDFSFNKQYTKIEYIKQQTWEDNKALSVDIPQDILNDFKRAISNDAENRKLEIQKFKFFVNTFREGEGANRLTKEVKDNFFKSLENVDVNDFENKYEEFVSDNFATSSKNIYLNLQNPIMWVSDWEMNNYLSFRNFVLGDFSNLFSQNYNSAIFSVYYKRPGDTQFKLLSDKMHDLIVRKKALTEHQINLKQDVEWYYSINVGNDTLRSNTFTTKYNAGDYSKPQDFGKFGFTLEKNKFRPVYFATNRDEYNDEDNYVVAYEAPSDLWSDAKVFFVDEDGVIEQINDLHSRKGYFELKDLNKNGIYVIIYKYQGNYYYSNLIYQIGRDQAIMDVDKFKKAQDIILNKRW</sequence>
<comment type="caution">
    <text evidence="5">The sequence shown here is derived from an EMBL/GenBank/DDBJ whole genome shotgun (WGS) entry which is preliminary data.</text>
</comment>
<proteinExistence type="predicted"/>
<evidence type="ECO:0000256" key="3">
    <source>
        <dbReference type="SAM" id="SignalP"/>
    </source>
</evidence>
<feature type="domain" description="Transglutaminase-like" evidence="4">
    <location>
        <begin position="820"/>
        <end position="913"/>
    </location>
</feature>
<evidence type="ECO:0000256" key="1">
    <source>
        <dbReference type="SAM" id="Coils"/>
    </source>
</evidence>
<dbReference type="Gene3D" id="3.10.620.30">
    <property type="match status" value="1"/>
</dbReference>
<accession>A0ABU7MLK1</accession>
<protein>
    <submittedName>
        <fullName evidence="5">Transglutaminase domain-containing protein</fullName>
    </submittedName>
</protein>
<dbReference type="Pfam" id="PF01841">
    <property type="entry name" value="Transglut_core"/>
    <property type="match status" value="1"/>
</dbReference>
<dbReference type="InterPro" id="IPR002931">
    <property type="entry name" value="Transglutaminase-like"/>
</dbReference>
<dbReference type="InterPro" id="IPR038765">
    <property type="entry name" value="Papain-like_cys_pep_sf"/>
</dbReference>
<feature type="signal peptide" evidence="3">
    <location>
        <begin position="1"/>
        <end position="26"/>
    </location>
</feature>
<name>A0ABU7MLK1_9BACT</name>
<gene>
    <name evidence="5" type="ORF">V2E24_00535</name>
</gene>